<dbReference type="Pfam" id="PF13181">
    <property type="entry name" value="TPR_8"/>
    <property type="match status" value="1"/>
</dbReference>
<evidence type="ECO:0000313" key="10">
    <source>
        <dbReference type="Proteomes" id="UP000093276"/>
    </source>
</evidence>
<feature type="transmembrane region" description="Helical" evidence="6">
    <location>
        <begin position="419"/>
        <end position="437"/>
    </location>
</feature>
<dbReference type="SMART" id="SM00387">
    <property type="entry name" value="HATPase_c"/>
    <property type="match status" value="1"/>
</dbReference>
<keyword evidence="7" id="KW-0732">Signal</keyword>
<dbReference type="InterPro" id="IPR003594">
    <property type="entry name" value="HATPase_dom"/>
</dbReference>
<feature type="signal peptide" evidence="7">
    <location>
        <begin position="1"/>
        <end position="22"/>
    </location>
</feature>
<evidence type="ECO:0000259" key="8">
    <source>
        <dbReference type="PROSITE" id="PS50109"/>
    </source>
</evidence>
<dbReference type="CDD" id="cd16917">
    <property type="entry name" value="HATPase_UhpB-NarQ-NarX-like"/>
    <property type="match status" value="1"/>
</dbReference>
<dbReference type="RefSeq" id="WP_335583314.1">
    <property type="nucleotide sequence ID" value="NZ_CP016907.1"/>
</dbReference>
<accession>A0AAC9CZ98</accession>
<dbReference type="Gene3D" id="3.30.565.10">
    <property type="entry name" value="Histidine kinase-like ATPase, C-terminal domain"/>
    <property type="match status" value="1"/>
</dbReference>
<evidence type="ECO:0000256" key="5">
    <source>
        <dbReference type="SAM" id="Coils"/>
    </source>
</evidence>
<dbReference type="AlphaFoldDB" id="A0AAC9CZ98"/>
<keyword evidence="6" id="KW-1133">Transmembrane helix</keyword>
<evidence type="ECO:0000256" key="2">
    <source>
        <dbReference type="ARBA" id="ARBA00022777"/>
    </source>
</evidence>
<dbReference type="Gene3D" id="1.20.5.1930">
    <property type="match status" value="1"/>
</dbReference>
<dbReference type="Gene3D" id="1.25.40.10">
    <property type="entry name" value="Tetratricopeptide repeat domain"/>
    <property type="match status" value="2"/>
</dbReference>
<dbReference type="SUPFAM" id="SSF48452">
    <property type="entry name" value="TPR-like"/>
    <property type="match status" value="1"/>
</dbReference>
<keyword evidence="6" id="KW-0812">Transmembrane</keyword>
<dbReference type="Proteomes" id="UP000093276">
    <property type="component" value="Chromosome"/>
</dbReference>
<dbReference type="EC" id="2.7.13.3" evidence="9"/>
<keyword evidence="5" id="KW-0175">Coiled coil</keyword>
<dbReference type="PANTHER" id="PTHR24421">
    <property type="entry name" value="NITRATE/NITRITE SENSOR PROTEIN NARX-RELATED"/>
    <property type="match status" value="1"/>
</dbReference>
<dbReference type="SUPFAM" id="SSF55874">
    <property type="entry name" value="ATPase domain of HSP90 chaperone/DNA topoisomerase II/histidine kinase"/>
    <property type="match status" value="1"/>
</dbReference>
<evidence type="ECO:0000256" key="4">
    <source>
        <dbReference type="PROSITE-ProRule" id="PRU00339"/>
    </source>
</evidence>
<evidence type="ECO:0000256" key="6">
    <source>
        <dbReference type="SAM" id="Phobius"/>
    </source>
</evidence>
<dbReference type="PROSITE" id="PS51257">
    <property type="entry name" value="PROKAR_LIPOPROTEIN"/>
    <property type="match status" value="1"/>
</dbReference>
<reference evidence="9 10" key="1">
    <citation type="submission" date="2016-08" db="EMBL/GenBank/DDBJ databases">
        <title>Complete genome sequence of Flavobacterium johnsoniae strain GSE09, a volatile-producing biocontrol agent isolated from cucumber (Cucumis sativus).</title>
        <authorList>
            <person name="Jeong J.-J."/>
            <person name="Oh J.Y."/>
            <person name="Jim Y.J."/>
            <person name="Sang M.K."/>
            <person name="Kim K.D."/>
        </authorList>
    </citation>
    <scope>NUCLEOTIDE SEQUENCE [LARGE SCALE GENOMIC DNA]</scope>
    <source>
        <strain evidence="9 10">GSE09</strain>
    </source>
</reference>
<gene>
    <name evidence="9" type="primary">nreB_2</name>
    <name evidence="9" type="ORF">BB050_01778</name>
</gene>
<organism evidence="9 10">
    <name type="scientific">Flavobacterium anhuiense</name>
    <dbReference type="NCBI Taxonomy" id="459526"/>
    <lineage>
        <taxon>Bacteria</taxon>
        <taxon>Pseudomonadati</taxon>
        <taxon>Bacteroidota</taxon>
        <taxon>Flavobacteriia</taxon>
        <taxon>Flavobacteriales</taxon>
        <taxon>Flavobacteriaceae</taxon>
        <taxon>Flavobacterium</taxon>
    </lineage>
</organism>
<dbReference type="GeneID" id="32307659"/>
<dbReference type="GO" id="GO:0000160">
    <property type="term" value="P:phosphorelay signal transduction system"/>
    <property type="evidence" value="ECO:0007669"/>
    <property type="project" value="UniProtKB-KW"/>
</dbReference>
<feature type="repeat" description="TPR" evidence="4">
    <location>
        <begin position="236"/>
        <end position="269"/>
    </location>
</feature>
<dbReference type="PROSITE" id="PS50005">
    <property type="entry name" value="TPR"/>
    <property type="match status" value="2"/>
</dbReference>
<feature type="chain" id="PRO_5042217524" evidence="7">
    <location>
        <begin position="23"/>
        <end position="683"/>
    </location>
</feature>
<keyword evidence="4" id="KW-0802">TPR repeat</keyword>
<dbReference type="InterPro" id="IPR019734">
    <property type="entry name" value="TPR_rpt"/>
</dbReference>
<dbReference type="GO" id="GO:0004673">
    <property type="term" value="F:protein histidine kinase activity"/>
    <property type="evidence" value="ECO:0007669"/>
    <property type="project" value="UniProtKB-EC"/>
</dbReference>
<dbReference type="InterPro" id="IPR050482">
    <property type="entry name" value="Sensor_HK_TwoCompSys"/>
</dbReference>
<dbReference type="SMART" id="SM00028">
    <property type="entry name" value="TPR"/>
    <property type="match status" value="5"/>
</dbReference>
<sequence length="683" mass="79283">MKKLKKILLFLFFVILACTKKAGNLEMTSSKDSLPAYLTLANEDNLPLHIKQKYAQKALSIILEQKDDSLNKVNLFKVANRYYNMSDWKAYLKTTKLILERARVSKDSVHMAKAYIYLGDYYLSQSISDSAFLNYYKAEKTYQRINDQLNLVKTFLNKANLQYNEGDFFESEITVFKALSILKLKKDVNELLYESYNLLGILYNEREEFAKALEFQNKALNILDDKKIPSDFQYKAASLNNLGYIYMRMGNYKRAKVFFERGLQEKNLFVDRSSLYAILLDNLGYAKLKLNDPNKMPELFYESLKIRDSLDLNSGMVSSKIHLSEYYALKKDTFRAIQFSKQALTLSRTSTRIVNTLEALKQIAAVDPKNASQYSKEYIALNEKMLKAERKMGEKFSRIEYETNEIKDQNSSLQEKNKTLIYVFSICTLLGLFFYVYKTQQAKNRELLFKQQQQIANEDIYNLMISQQNEIELTRIKEKKKVAQELHDGVLGRMFGIRISLDSLDKLDESEAISKRKKYLDELKNVEQDIREISHDLNREKSELINNFVSILNKLFEDQKNTYSSKLITVFDPEIKWDLISNIVKINLYRIVQEGLQNCNKYAKADIIRVEFKNENDNLVLTIEDDGIGFNTNKTKNGIGLNNIEYRATECKGTVTIKSAKGEGTILTIKVPLEPNNNLHNDI</sequence>
<evidence type="ECO:0000313" key="9">
    <source>
        <dbReference type="EMBL" id="AOC94904.1"/>
    </source>
</evidence>
<proteinExistence type="predicted"/>
<evidence type="ECO:0000256" key="3">
    <source>
        <dbReference type="ARBA" id="ARBA00023012"/>
    </source>
</evidence>
<name>A0AAC9CZ98_9FLAO</name>
<dbReference type="InterPro" id="IPR005467">
    <property type="entry name" value="His_kinase_dom"/>
</dbReference>
<evidence type="ECO:0000256" key="7">
    <source>
        <dbReference type="SAM" id="SignalP"/>
    </source>
</evidence>
<evidence type="ECO:0000256" key="1">
    <source>
        <dbReference type="ARBA" id="ARBA00022679"/>
    </source>
</evidence>
<keyword evidence="2 9" id="KW-0418">Kinase</keyword>
<feature type="repeat" description="TPR" evidence="4">
    <location>
        <begin position="193"/>
        <end position="226"/>
    </location>
</feature>
<dbReference type="PROSITE" id="PS50109">
    <property type="entry name" value="HIS_KIN"/>
    <property type="match status" value="1"/>
</dbReference>
<keyword evidence="1 9" id="KW-0808">Transferase</keyword>
<dbReference type="Pfam" id="PF02518">
    <property type="entry name" value="HATPase_c"/>
    <property type="match status" value="1"/>
</dbReference>
<feature type="domain" description="Histidine kinase" evidence="8">
    <location>
        <begin position="588"/>
        <end position="675"/>
    </location>
</feature>
<dbReference type="InterPro" id="IPR011990">
    <property type="entry name" value="TPR-like_helical_dom_sf"/>
</dbReference>
<dbReference type="EMBL" id="CP016907">
    <property type="protein sequence ID" value="AOC94904.1"/>
    <property type="molecule type" value="Genomic_DNA"/>
</dbReference>
<feature type="coiled-coil region" evidence="5">
    <location>
        <begin position="509"/>
        <end position="543"/>
    </location>
</feature>
<keyword evidence="3" id="KW-0902">Two-component regulatory system</keyword>
<keyword evidence="6" id="KW-0472">Membrane</keyword>
<protein>
    <submittedName>
        <fullName evidence="9">Oxygen sensor histidine kinase NreB</fullName>
        <ecNumber evidence="9">2.7.13.3</ecNumber>
    </submittedName>
</protein>
<dbReference type="InterPro" id="IPR036890">
    <property type="entry name" value="HATPase_C_sf"/>
</dbReference>
<dbReference type="KEGG" id="fjg:BB050_01778"/>